<keyword evidence="12" id="KW-1185">Reference proteome</keyword>
<evidence type="ECO:0000256" key="8">
    <source>
        <dbReference type="ARBA" id="ARBA00035585"/>
    </source>
</evidence>
<evidence type="ECO:0000256" key="7">
    <source>
        <dbReference type="ARBA" id="ARBA00035120"/>
    </source>
</evidence>
<comment type="catalytic activity">
    <reaction evidence="8">
        <text>fluoride(in) = fluoride(out)</text>
        <dbReference type="Rhea" id="RHEA:76159"/>
        <dbReference type="ChEBI" id="CHEBI:17051"/>
    </reaction>
    <physiologicalReaction direction="left-to-right" evidence="8">
        <dbReference type="Rhea" id="RHEA:76160"/>
    </physiologicalReaction>
</comment>
<dbReference type="OrthoDB" id="4408652at2"/>
<dbReference type="Pfam" id="PF02537">
    <property type="entry name" value="CRCB"/>
    <property type="match status" value="1"/>
</dbReference>
<keyword evidence="10" id="KW-0915">Sodium</keyword>
<dbReference type="PANTHER" id="PTHR28259:SF1">
    <property type="entry name" value="FLUORIDE EXPORT PROTEIN 1-RELATED"/>
    <property type="match status" value="1"/>
</dbReference>
<feature type="binding site" evidence="10">
    <location>
        <position position="79"/>
    </location>
    <ligand>
        <name>Na(+)</name>
        <dbReference type="ChEBI" id="CHEBI:29101"/>
        <note>structural</note>
    </ligand>
</feature>
<keyword evidence="10" id="KW-0479">Metal-binding</keyword>
<comment type="function">
    <text evidence="9 10">Fluoride-specific ion channel. Important for reducing fluoride concentration in the cell, thus reducing its toxicity.</text>
</comment>
<comment type="activity regulation">
    <text evidence="10">Na(+) is not transported, but it plays an essential structural role and its presence is essential for fluoride channel function.</text>
</comment>
<evidence type="ECO:0000313" key="11">
    <source>
        <dbReference type="EMBL" id="PRY68158.1"/>
    </source>
</evidence>
<protein>
    <recommendedName>
        <fullName evidence="10">Fluoride-specific ion channel FluC</fullName>
    </recommendedName>
</protein>
<feature type="transmembrane region" description="Helical" evidence="10">
    <location>
        <begin position="70"/>
        <end position="94"/>
    </location>
</feature>
<dbReference type="GO" id="GO:0046872">
    <property type="term" value="F:metal ion binding"/>
    <property type="evidence" value="ECO:0007669"/>
    <property type="project" value="UniProtKB-KW"/>
</dbReference>
<evidence type="ECO:0000313" key="12">
    <source>
        <dbReference type="Proteomes" id="UP000237983"/>
    </source>
</evidence>
<comment type="similarity">
    <text evidence="7 10">Belongs to the fluoride channel Fluc/FEX (TC 1.A.43) family.</text>
</comment>
<organism evidence="11 12">
    <name type="scientific">Glaciihabitans tibetensis</name>
    <dbReference type="NCBI Taxonomy" id="1266600"/>
    <lineage>
        <taxon>Bacteria</taxon>
        <taxon>Bacillati</taxon>
        <taxon>Actinomycetota</taxon>
        <taxon>Actinomycetes</taxon>
        <taxon>Micrococcales</taxon>
        <taxon>Microbacteriaceae</taxon>
        <taxon>Glaciihabitans</taxon>
    </lineage>
</organism>
<dbReference type="GO" id="GO:0062054">
    <property type="term" value="F:fluoride channel activity"/>
    <property type="evidence" value="ECO:0007669"/>
    <property type="project" value="UniProtKB-UniRule"/>
</dbReference>
<keyword evidence="10" id="KW-0813">Transport</keyword>
<keyword evidence="2 10" id="KW-1003">Cell membrane</keyword>
<accession>A0A2T0VDB3</accession>
<evidence type="ECO:0000256" key="9">
    <source>
        <dbReference type="ARBA" id="ARBA00049940"/>
    </source>
</evidence>
<evidence type="ECO:0000256" key="3">
    <source>
        <dbReference type="ARBA" id="ARBA00022692"/>
    </source>
</evidence>
<evidence type="ECO:0000256" key="2">
    <source>
        <dbReference type="ARBA" id="ARBA00022475"/>
    </source>
</evidence>
<gene>
    <name evidence="10" type="primary">fluC</name>
    <name evidence="10" type="synonym">crcB</name>
    <name evidence="11" type="ORF">B0I08_105323</name>
</gene>
<dbReference type="EMBL" id="PVTL01000005">
    <property type="protein sequence ID" value="PRY68158.1"/>
    <property type="molecule type" value="Genomic_DNA"/>
</dbReference>
<evidence type="ECO:0000256" key="10">
    <source>
        <dbReference type="HAMAP-Rule" id="MF_00454"/>
    </source>
</evidence>
<evidence type="ECO:0000256" key="4">
    <source>
        <dbReference type="ARBA" id="ARBA00022989"/>
    </source>
</evidence>
<name>A0A2T0VDB3_9MICO</name>
<dbReference type="HAMAP" id="MF_00454">
    <property type="entry name" value="FluC"/>
    <property type="match status" value="1"/>
</dbReference>
<keyword evidence="6 10" id="KW-0407">Ion channel</keyword>
<sequence>MTSLAKSVAAVFVGGVLGTSARLGLDYVIPHGDDDFPVSTLLINVVGSALLGLLVAGIGPDARGWLRAGLGPGLLGSFTTFSAVMVSLVSLTAGNQFGSALLYLVMSVMLGFAAALLGLRVGHRAVQRRGEQP</sequence>
<keyword evidence="5 10" id="KW-0472">Membrane</keyword>
<keyword evidence="3 10" id="KW-0812">Transmembrane</keyword>
<evidence type="ECO:0000256" key="5">
    <source>
        <dbReference type="ARBA" id="ARBA00023136"/>
    </source>
</evidence>
<evidence type="ECO:0000256" key="1">
    <source>
        <dbReference type="ARBA" id="ARBA00004651"/>
    </source>
</evidence>
<comment type="caution">
    <text evidence="11">The sequence shown here is derived from an EMBL/GenBank/DDBJ whole genome shotgun (WGS) entry which is preliminary data.</text>
</comment>
<dbReference type="PANTHER" id="PTHR28259">
    <property type="entry name" value="FLUORIDE EXPORT PROTEIN 1-RELATED"/>
    <property type="match status" value="1"/>
</dbReference>
<comment type="subcellular location">
    <subcellularLocation>
        <location evidence="1 10">Cell membrane</location>
        <topology evidence="1 10">Multi-pass membrane protein</topology>
    </subcellularLocation>
</comment>
<dbReference type="Proteomes" id="UP000237983">
    <property type="component" value="Unassembled WGS sequence"/>
</dbReference>
<proteinExistence type="inferred from homology"/>
<dbReference type="RefSeq" id="WP_106212898.1">
    <property type="nucleotide sequence ID" value="NZ_PVTL01000005.1"/>
</dbReference>
<dbReference type="GO" id="GO:0140114">
    <property type="term" value="P:cellular detoxification of fluoride"/>
    <property type="evidence" value="ECO:0007669"/>
    <property type="project" value="UniProtKB-UniRule"/>
</dbReference>
<evidence type="ECO:0000256" key="6">
    <source>
        <dbReference type="ARBA" id="ARBA00023303"/>
    </source>
</evidence>
<feature type="transmembrane region" description="Helical" evidence="10">
    <location>
        <begin position="100"/>
        <end position="119"/>
    </location>
</feature>
<keyword evidence="10" id="KW-0406">Ion transport</keyword>
<dbReference type="GO" id="GO:0005886">
    <property type="term" value="C:plasma membrane"/>
    <property type="evidence" value="ECO:0007669"/>
    <property type="project" value="UniProtKB-SubCell"/>
</dbReference>
<keyword evidence="4 10" id="KW-1133">Transmembrane helix</keyword>
<feature type="binding site" evidence="10">
    <location>
        <position position="76"/>
    </location>
    <ligand>
        <name>Na(+)</name>
        <dbReference type="ChEBI" id="CHEBI:29101"/>
        <note>structural</note>
    </ligand>
</feature>
<dbReference type="InterPro" id="IPR003691">
    <property type="entry name" value="FluC"/>
</dbReference>
<reference evidence="11 12" key="1">
    <citation type="submission" date="2018-03" db="EMBL/GenBank/DDBJ databases">
        <title>Genomic Encyclopedia of Type Strains, Phase III (KMG-III): the genomes of soil and plant-associated and newly described type strains.</title>
        <authorList>
            <person name="Whitman W."/>
        </authorList>
    </citation>
    <scope>NUCLEOTIDE SEQUENCE [LARGE SCALE GENOMIC DNA]</scope>
    <source>
        <strain evidence="11 12">CGMCC 1.12484</strain>
    </source>
</reference>
<feature type="transmembrane region" description="Helical" evidence="10">
    <location>
        <begin position="40"/>
        <end position="58"/>
    </location>
</feature>
<dbReference type="AlphaFoldDB" id="A0A2T0VDB3"/>